<organism evidence="2 3">
    <name type="scientific">Dankookia rubra</name>
    <dbReference type="NCBI Taxonomy" id="1442381"/>
    <lineage>
        <taxon>Bacteria</taxon>
        <taxon>Pseudomonadati</taxon>
        <taxon>Pseudomonadota</taxon>
        <taxon>Alphaproteobacteria</taxon>
        <taxon>Acetobacterales</taxon>
        <taxon>Roseomonadaceae</taxon>
        <taxon>Dankookia</taxon>
    </lineage>
</organism>
<dbReference type="OrthoDB" id="8251536at2"/>
<dbReference type="PANTHER" id="PTHR42928:SF5">
    <property type="entry name" value="BLR1237 PROTEIN"/>
    <property type="match status" value="1"/>
</dbReference>
<accession>A0A4R5QMN5</accession>
<dbReference type="Pfam" id="PF03401">
    <property type="entry name" value="TctC"/>
    <property type="match status" value="1"/>
</dbReference>
<evidence type="ECO:0000256" key="1">
    <source>
        <dbReference type="ARBA" id="ARBA00006987"/>
    </source>
</evidence>
<comment type="caution">
    <text evidence="2">The sequence shown here is derived from an EMBL/GenBank/DDBJ whole genome shotgun (WGS) entry which is preliminary data.</text>
</comment>
<dbReference type="PANTHER" id="PTHR42928">
    <property type="entry name" value="TRICARBOXYLATE-BINDING PROTEIN"/>
    <property type="match status" value="1"/>
</dbReference>
<dbReference type="Gene3D" id="3.40.190.10">
    <property type="entry name" value="Periplasmic binding protein-like II"/>
    <property type="match status" value="1"/>
</dbReference>
<dbReference type="InterPro" id="IPR042100">
    <property type="entry name" value="Bug_dom1"/>
</dbReference>
<reference evidence="2 3" key="1">
    <citation type="journal article" date="2016" name="J. Microbiol.">
        <title>Dankookia rubra gen. nov., sp. nov., an alphaproteobacterium isolated from sediment of a shallow stream.</title>
        <authorList>
            <person name="Kim W.H."/>
            <person name="Kim D.H."/>
            <person name="Kang K."/>
            <person name="Ahn T.Y."/>
        </authorList>
    </citation>
    <scope>NUCLEOTIDE SEQUENCE [LARGE SCALE GENOMIC DNA]</scope>
    <source>
        <strain evidence="2 3">JCM30602</strain>
    </source>
</reference>
<gene>
    <name evidence="2" type="ORF">E2C06_02065</name>
</gene>
<dbReference type="PIRSF" id="PIRSF017082">
    <property type="entry name" value="YflP"/>
    <property type="match status" value="1"/>
</dbReference>
<comment type="similarity">
    <text evidence="1">Belongs to the UPF0065 (bug) family.</text>
</comment>
<keyword evidence="3" id="KW-1185">Reference proteome</keyword>
<dbReference type="EMBL" id="SMSJ01000002">
    <property type="protein sequence ID" value="TDH64158.1"/>
    <property type="molecule type" value="Genomic_DNA"/>
</dbReference>
<dbReference type="Proteomes" id="UP000295096">
    <property type="component" value="Unassembled WGS sequence"/>
</dbReference>
<protein>
    <recommendedName>
        <fullName evidence="4">Tripartite tricarboxylate transporter substrate binding protein</fullName>
    </recommendedName>
</protein>
<evidence type="ECO:0008006" key="4">
    <source>
        <dbReference type="Google" id="ProtNLM"/>
    </source>
</evidence>
<dbReference type="RefSeq" id="WP_133286923.1">
    <property type="nucleotide sequence ID" value="NZ_SMSJ01000002.1"/>
</dbReference>
<sequence>MYRRSLLAFFSTPAVAQTWPGGPVRIIAPFPPGGSVDTIARLLVPALQASLGVPVVIENRSGAAGALGTAAAARALPDGLTWVLVFDSFATANALNPQAGFDARRDFAPVMLLATAPMLLTAPLGRPWHSLGEVAAAARAKPDTLTYGTVGTGSLAHLTMEVWQQAAGLKLIHVPYRGGGPLATAAASGEVDLAIASRVGLGGQVGTRLRALAQSGAKRSPALPDLPTFAEAGFPGVAAEAFWGMLGPAGTPGPVLARFHAALAAALADPATRQRLEEGQGVDIVASSPEAFAAFLDTQTAEWGKVVRERGIKAD</sequence>
<proteinExistence type="inferred from homology"/>
<dbReference type="AlphaFoldDB" id="A0A4R5QMN5"/>
<dbReference type="InterPro" id="IPR005064">
    <property type="entry name" value="BUG"/>
</dbReference>
<dbReference type="SUPFAM" id="SSF53850">
    <property type="entry name" value="Periplasmic binding protein-like II"/>
    <property type="match status" value="1"/>
</dbReference>
<evidence type="ECO:0000313" key="2">
    <source>
        <dbReference type="EMBL" id="TDH64158.1"/>
    </source>
</evidence>
<name>A0A4R5QMN5_9PROT</name>
<evidence type="ECO:0000313" key="3">
    <source>
        <dbReference type="Proteomes" id="UP000295096"/>
    </source>
</evidence>
<dbReference type="Gene3D" id="3.40.190.150">
    <property type="entry name" value="Bordetella uptake gene, domain 1"/>
    <property type="match status" value="1"/>
</dbReference>